<feature type="region of interest" description="Disordered" evidence="1">
    <location>
        <begin position="28"/>
        <end position="68"/>
    </location>
</feature>
<evidence type="ECO:0000256" key="1">
    <source>
        <dbReference type="SAM" id="MobiDB-lite"/>
    </source>
</evidence>
<dbReference type="AlphaFoldDB" id="A0AAV1XVJ6"/>
<name>A0AAV1XVJ6_LUPLU</name>
<evidence type="ECO:0000313" key="2">
    <source>
        <dbReference type="EMBL" id="CAL0325686.1"/>
    </source>
</evidence>
<protein>
    <submittedName>
        <fullName evidence="2">Uncharacterized protein</fullName>
    </submittedName>
</protein>
<organism evidence="2 3">
    <name type="scientific">Lupinus luteus</name>
    <name type="common">European yellow lupine</name>
    <dbReference type="NCBI Taxonomy" id="3873"/>
    <lineage>
        <taxon>Eukaryota</taxon>
        <taxon>Viridiplantae</taxon>
        <taxon>Streptophyta</taxon>
        <taxon>Embryophyta</taxon>
        <taxon>Tracheophyta</taxon>
        <taxon>Spermatophyta</taxon>
        <taxon>Magnoliopsida</taxon>
        <taxon>eudicotyledons</taxon>
        <taxon>Gunneridae</taxon>
        <taxon>Pentapetalae</taxon>
        <taxon>rosids</taxon>
        <taxon>fabids</taxon>
        <taxon>Fabales</taxon>
        <taxon>Fabaceae</taxon>
        <taxon>Papilionoideae</taxon>
        <taxon>50 kb inversion clade</taxon>
        <taxon>genistoids sensu lato</taxon>
        <taxon>core genistoids</taxon>
        <taxon>Genisteae</taxon>
        <taxon>Lupinus</taxon>
    </lineage>
</organism>
<evidence type="ECO:0000313" key="3">
    <source>
        <dbReference type="Proteomes" id="UP001497480"/>
    </source>
</evidence>
<sequence length="143" mass="15890">MGTAILLSHDCLQGPLRNDALALATSRVRSQTNSTNHNQNFNSHNRRCRRTPLPPNHLGRSRHGDKPVKVPVTANLVIGQVKILKRGEKLSMENRPVKVKKEMMYAGSAFVTSPPPSFVPVPGFLGRNDAATNDLRRLLRLHD</sequence>
<dbReference type="EMBL" id="CAXHTB010000018">
    <property type="protein sequence ID" value="CAL0325686.1"/>
    <property type="molecule type" value="Genomic_DNA"/>
</dbReference>
<keyword evidence="3" id="KW-1185">Reference proteome</keyword>
<accession>A0AAV1XVJ6</accession>
<reference evidence="2 3" key="1">
    <citation type="submission" date="2024-03" db="EMBL/GenBank/DDBJ databases">
        <authorList>
            <person name="Martinez-Hernandez J."/>
        </authorList>
    </citation>
    <scope>NUCLEOTIDE SEQUENCE [LARGE SCALE GENOMIC DNA]</scope>
</reference>
<dbReference type="PANTHER" id="PTHR33670">
    <property type="entry name" value="SPLICING FACTOR, PROLINE- AND GLUTAMINE-RICH-LIKE"/>
    <property type="match status" value="1"/>
</dbReference>
<dbReference type="Proteomes" id="UP001497480">
    <property type="component" value="Unassembled WGS sequence"/>
</dbReference>
<gene>
    <name evidence="2" type="ORF">LLUT_LOCUS26746</name>
</gene>
<proteinExistence type="predicted"/>
<comment type="caution">
    <text evidence="2">The sequence shown here is derived from an EMBL/GenBank/DDBJ whole genome shotgun (WGS) entry which is preliminary data.</text>
</comment>
<dbReference type="PANTHER" id="PTHR33670:SF15">
    <property type="entry name" value="OS02G0797600 PROTEIN"/>
    <property type="match status" value="1"/>
</dbReference>
<feature type="compositionally biased region" description="Polar residues" evidence="1">
    <location>
        <begin position="28"/>
        <end position="43"/>
    </location>
</feature>